<reference evidence="2" key="1">
    <citation type="journal article" date="2014" name="PLoS Genet.">
        <title>Signature Gene Expression Reveals Novel Clues to the Molecular Mechanisms of Dimorphic Transition in Penicillium marneffei.</title>
        <authorList>
            <person name="Yang E."/>
            <person name="Wang G."/>
            <person name="Cai J."/>
            <person name="Woo P.C."/>
            <person name="Lau S.K."/>
            <person name="Yuen K.-Y."/>
            <person name="Chow W.-N."/>
            <person name="Lin X."/>
        </authorList>
    </citation>
    <scope>NUCLEOTIDE SEQUENCE [LARGE SCALE GENOMIC DNA]</scope>
    <source>
        <strain evidence="2">PM1</strain>
    </source>
</reference>
<dbReference type="GO" id="GO:0140291">
    <property type="term" value="P:peptidyl-glutamate ADP-deribosylation"/>
    <property type="evidence" value="ECO:0007669"/>
    <property type="project" value="TreeGrafter"/>
</dbReference>
<gene>
    <name evidence="2" type="ORF">GQ26_0022270</name>
</gene>
<dbReference type="SMART" id="SM00384">
    <property type="entry name" value="AT_hook"/>
    <property type="match status" value="4"/>
</dbReference>
<dbReference type="PANTHER" id="PTHR12521">
    <property type="entry name" value="PROTEIN C6ORF130"/>
    <property type="match status" value="1"/>
</dbReference>
<feature type="compositionally biased region" description="Low complexity" evidence="1">
    <location>
        <begin position="130"/>
        <end position="149"/>
    </location>
</feature>
<feature type="compositionally biased region" description="Low complexity" evidence="1">
    <location>
        <begin position="108"/>
        <end position="119"/>
    </location>
</feature>
<dbReference type="GO" id="GO:0003677">
    <property type="term" value="F:DNA binding"/>
    <property type="evidence" value="ECO:0007669"/>
    <property type="project" value="InterPro"/>
</dbReference>
<protein>
    <submittedName>
        <fullName evidence="2">ADP-ribose 1''-phosphate phosphatase</fullName>
    </submittedName>
</protein>
<dbReference type="Pfam" id="PF02178">
    <property type="entry name" value="AT_hook"/>
    <property type="match status" value="4"/>
</dbReference>
<dbReference type="AlphaFoldDB" id="A0A093VKW5"/>
<accession>A0A093VKW5</accession>
<feature type="compositionally biased region" description="Polar residues" evidence="1">
    <location>
        <begin position="120"/>
        <end position="129"/>
    </location>
</feature>
<proteinExistence type="predicted"/>
<dbReference type="Gene3D" id="3.40.220.10">
    <property type="entry name" value="Leucine Aminopeptidase, subunit E, domain 1"/>
    <property type="match status" value="1"/>
</dbReference>
<feature type="region of interest" description="Disordered" evidence="1">
    <location>
        <begin position="1"/>
        <end position="151"/>
    </location>
</feature>
<dbReference type="InterPro" id="IPR043472">
    <property type="entry name" value="Macro_dom-like"/>
</dbReference>
<sequence length="450" mass="49519">MPKRSSAVVDVTASQPQAKRAKKETTTTEDAPQPVETPSKKRGRPRKESLAAGDVPLPSAKRRGRPAKDSSVLPKESASMEAVETPLKKRGRPAKAATAGKRGRPAKTKAVVVASTAKSGSRSAKSSPQKKTTTISSSLKKTATAKKSTNSFPSRIGAVHDLTSAEIEDQWPDLAKNLSLEFREDPKTKTIWGKFNIGIYEGYLRHKGLVLKKKMKFDYRSIENGTGDGNKGVCEVEFQGQKFTATFLECVGGVSVEGVMDTKKSRTDACNCLGSWGGGIAKVFQNKYPEAYRIYNTHCRTLLKQKRAHTLEHSTTNDAKTVYLPLGTALIIPPQPRDYAASASNRGKDKKKHWIVCLFTSRAYGRGVSKPDIILENSVHAIRDMRRELEELFENNDEAGKWDGKVYSCRFNSGLFGVDWKASKRVLKEELDGMAGVEEVVVVRPEGEEE</sequence>
<name>A0A093VKW5_TALMA</name>
<evidence type="ECO:0000313" key="2">
    <source>
        <dbReference type="EMBL" id="KFX52830.1"/>
    </source>
</evidence>
<dbReference type="InterPro" id="IPR050892">
    <property type="entry name" value="ADP-ribose_metab_enzymes"/>
</dbReference>
<dbReference type="HOGENOM" id="CLU_608564_0_0_1"/>
<organism evidence="2">
    <name type="scientific">Talaromyces marneffei PM1</name>
    <dbReference type="NCBI Taxonomy" id="1077442"/>
    <lineage>
        <taxon>Eukaryota</taxon>
        <taxon>Fungi</taxon>
        <taxon>Dikarya</taxon>
        <taxon>Ascomycota</taxon>
        <taxon>Pezizomycotina</taxon>
        <taxon>Eurotiomycetes</taxon>
        <taxon>Eurotiomycetidae</taxon>
        <taxon>Eurotiales</taxon>
        <taxon>Trichocomaceae</taxon>
        <taxon>Talaromyces</taxon>
        <taxon>Talaromyces sect. Talaromyces</taxon>
    </lineage>
</organism>
<dbReference type="SUPFAM" id="SSF52949">
    <property type="entry name" value="Macro domain-like"/>
    <property type="match status" value="1"/>
</dbReference>
<evidence type="ECO:0000256" key="1">
    <source>
        <dbReference type="SAM" id="MobiDB-lite"/>
    </source>
</evidence>
<dbReference type="InterPro" id="IPR017956">
    <property type="entry name" value="AT_hook_DNA-bd_motif"/>
</dbReference>
<dbReference type="EMBL" id="JPOX01000002">
    <property type="protein sequence ID" value="KFX52830.1"/>
    <property type="molecule type" value="Genomic_DNA"/>
</dbReference>
<dbReference type="PANTHER" id="PTHR12521:SF0">
    <property type="entry name" value="ADP-RIBOSE GLYCOHYDROLASE OARD1"/>
    <property type="match status" value="1"/>
</dbReference>
<comment type="caution">
    <text evidence="2">The sequence shown here is derived from an EMBL/GenBank/DDBJ whole genome shotgun (WGS) entry which is preliminary data.</text>
</comment>
<dbReference type="PRINTS" id="PR00929">
    <property type="entry name" value="ATHOOK"/>
</dbReference>